<dbReference type="Proteomes" id="UP001293593">
    <property type="component" value="Unassembled WGS sequence"/>
</dbReference>
<dbReference type="PANTHER" id="PTHR31360">
    <property type="match status" value="1"/>
</dbReference>
<gene>
    <name evidence="2" type="ORF">QN277_005839</name>
</gene>
<evidence type="ECO:0000313" key="3">
    <source>
        <dbReference type="Proteomes" id="UP001293593"/>
    </source>
</evidence>
<dbReference type="AlphaFoldDB" id="A0AAE1IX44"/>
<accession>A0AAE1IX44</accession>
<reference evidence="2" key="1">
    <citation type="submission" date="2023-10" db="EMBL/GenBank/DDBJ databases">
        <title>Chromosome-level genome of the transformable northern wattle, Acacia crassicarpa.</title>
        <authorList>
            <person name="Massaro I."/>
            <person name="Sinha N.R."/>
            <person name="Poethig S."/>
            <person name="Leichty A.R."/>
        </authorList>
    </citation>
    <scope>NUCLEOTIDE SEQUENCE</scope>
    <source>
        <strain evidence="2">Acra3RX</strain>
        <tissue evidence="2">Leaf</tissue>
    </source>
</reference>
<organism evidence="2 3">
    <name type="scientific">Acacia crassicarpa</name>
    <name type="common">northern wattle</name>
    <dbReference type="NCBI Taxonomy" id="499986"/>
    <lineage>
        <taxon>Eukaryota</taxon>
        <taxon>Viridiplantae</taxon>
        <taxon>Streptophyta</taxon>
        <taxon>Embryophyta</taxon>
        <taxon>Tracheophyta</taxon>
        <taxon>Spermatophyta</taxon>
        <taxon>Magnoliopsida</taxon>
        <taxon>eudicotyledons</taxon>
        <taxon>Gunneridae</taxon>
        <taxon>Pentapetalae</taxon>
        <taxon>rosids</taxon>
        <taxon>fabids</taxon>
        <taxon>Fabales</taxon>
        <taxon>Fabaceae</taxon>
        <taxon>Caesalpinioideae</taxon>
        <taxon>mimosoid clade</taxon>
        <taxon>Acacieae</taxon>
        <taxon>Acacia</taxon>
    </lineage>
</organism>
<dbReference type="PANTHER" id="PTHR31360:SF1">
    <property type="entry name" value="OIL BODY-ASSOCIATED PROTEIN 2A"/>
    <property type="match status" value="1"/>
</dbReference>
<dbReference type="InterPro" id="IPR010686">
    <property type="entry name" value="OBAP-like"/>
</dbReference>
<protein>
    <submittedName>
        <fullName evidence="2">Uncharacterized protein</fullName>
    </submittedName>
</protein>
<comment type="similarity">
    <text evidence="1">Belongs to the OBAP family.</text>
</comment>
<keyword evidence="3" id="KW-1185">Reference proteome</keyword>
<comment type="caution">
    <text evidence="2">The sequence shown here is derived from an EMBL/GenBank/DDBJ whole genome shotgun (WGS) entry which is preliminary data.</text>
</comment>
<evidence type="ECO:0000313" key="2">
    <source>
        <dbReference type="EMBL" id="KAK4259515.1"/>
    </source>
</evidence>
<sequence>MASTDQSTAKASPVTEMLQSLKPINQLSVHGCSFAIFSHDMKRQIETHHFCSRLSQDFLQCVVYASNEPKAPLLGVEYVVSDNIFETFPPEEQKLWHSHAYEIKSGLWVNPRVPEMIAKPELENFAKSYGKFWCTWQFDRGDKLPMGAPALMMSPQPVIPGIVRPELLHERDAKYGISHESLQRSRMEIEEPEMISPTADYWKQHGKGFAIDFEETEMKRTAPFP</sequence>
<dbReference type="Pfam" id="PF06884">
    <property type="entry name" value="DUF1264"/>
    <property type="match status" value="1"/>
</dbReference>
<proteinExistence type="inferred from homology"/>
<evidence type="ECO:0000256" key="1">
    <source>
        <dbReference type="ARBA" id="ARBA00009740"/>
    </source>
</evidence>
<name>A0AAE1IX44_9FABA</name>
<dbReference type="EMBL" id="JAWXYG010000011">
    <property type="protein sequence ID" value="KAK4259515.1"/>
    <property type="molecule type" value="Genomic_DNA"/>
</dbReference>